<dbReference type="Proteomes" id="UP000054538">
    <property type="component" value="Unassembled WGS sequence"/>
</dbReference>
<organism evidence="2 3">
    <name type="scientific">Paxillus rubicundulus Ve08.2h10</name>
    <dbReference type="NCBI Taxonomy" id="930991"/>
    <lineage>
        <taxon>Eukaryota</taxon>
        <taxon>Fungi</taxon>
        <taxon>Dikarya</taxon>
        <taxon>Basidiomycota</taxon>
        <taxon>Agaricomycotina</taxon>
        <taxon>Agaricomycetes</taxon>
        <taxon>Agaricomycetidae</taxon>
        <taxon>Boletales</taxon>
        <taxon>Paxilineae</taxon>
        <taxon>Paxillaceae</taxon>
        <taxon>Paxillus</taxon>
    </lineage>
</organism>
<evidence type="ECO:0000313" key="3">
    <source>
        <dbReference type="Proteomes" id="UP000054538"/>
    </source>
</evidence>
<sequence length="129" mass="14352">MPHTGIDLDASPPHCPPLCLLGVAALQPRPTLGSATQLLLQIMHQPTPLPSPTKPSGPWPLALRAQSLAQLIAGAWSIQAEQTEIHQILHLLLELHHLKERLEDAMDQRNQFQDIQGMLESLSRLFNYH</sequence>
<dbReference type="InParanoid" id="A0A0D0CK39"/>
<dbReference type="OrthoDB" id="2677017at2759"/>
<accession>A0A0D0CK39</accession>
<proteinExistence type="predicted"/>
<evidence type="ECO:0000313" key="2">
    <source>
        <dbReference type="EMBL" id="KIK75563.1"/>
    </source>
</evidence>
<reference evidence="2 3" key="1">
    <citation type="submission" date="2014-04" db="EMBL/GenBank/DDBJ databases">
        <authorList>
            <consortium name="DOE Joint Genome Institute"/>
            <person name="Kuo A."/>
            <person name="Kohler A."/>
            <person name="Jargeat P."/>
            <person name="Nagy L.G."/>
            <person name="Floudas D."/>
            <person name="Copeland A."/>
            <person name="Barry K.W."/>
            <person name="Cichocki N."/>
            <person name="Veneault-Fourrey C."/>
            <person name="LaButti K."/>
            <person name="Lindquist E.A."/>
            <person name="Lipzen A."/>
            <person name="Lundell T."/>
            <person name="Morin E."/>
            <person name="Murat C."/>
            <person name="Sun H."/>
            <person name="Tunlid A."/>
            <person name="Henrissat B."/>
            <person name="Grigoriev I.V."/>
            <person name="Hibbett D.S."/>
            <person name="Martin F."/>
            <person name="Nordberg H.P."/>
            <person name="Cantor M.N."/>
            <person name="Hua S.X."/>
        </authorList>
    </citation>
    <scope>NUCLEOTIDE SEQUENCE [LARGE SCALE GENOMIC DNA]</scope>
    <source>
        <strain evidence="2 3">Ve08.2h10</strain>
    </source>
</reference>
<protein>
    <submittedName>
        <fullName evidence="2">Uncharacterized protein</fullName>
    </submittedName>
</protein>
<dbReference type="EMBL" id="KN828016">
    <property type="protein sequence ID" value="KIK75563.1"/>
    <property type="molecule type" value="Genomic_DNA"/>
</dbReference>
<gene>
    <name evidence="2" type="ORF">PAXRUDRAFT_18881</name>
</gene>
<evidence type="ECO:0000256" key="1">
    <source>
        <dbReference type="SAM" id="Coils"/>
    </source>
</evidence>
<dbReference type="HOGENOM" id="CLU_1949504_0_0_1"/>
<name>A0A0D0CK39_9AGAM</name>
<dbReference type="AlphaFoldDB" id="A0A0D0CK39"/>
<reference evidence="3" key="2">
    <citation type="submission" date="2015-01" db="EMBL/GenBank/DDBJ databases">
        <title>Evolutionary Origins and Diversification of the Mycorrhizal Mutualists.</title>
        <authorList>
            <consortium name="DOE Joint Genome Institute"/>
            <consortium name="Mycorrhizal Genomics Consortium"/>
            <person name="Kohler A."/>
            <person name="Kuo A."/>
            <person name="Nagy L.G."/>
            <person name="Floudas D."/>
            <person name="Copeland A."/>
            <person name="Barry K.W."/>
            <person name="Cichocki N."/>
            <person name="Veneault-Fourrey C."/>
            <person name="LaButti K."/>
            <person name="Lindquist E.A."/>
            <person name="Lipzen A."/>
            <person name="Lundell T."/>
            <person name="Morin E."/>
            <person name="Murat C."/>
            <person name="Riley R."/>
            <person name="Ohm R."/>
            <person name="Sun H."/>
            <person name="Tunlid A."/>
            <person name="Henrissat B."/>
            <person name="Grigoriev I.V."/>
            <person name="Hibbett D.S."/>
            <person name="Martin F."/>
        </authorList>
    </citation>
    <scope>NUCLEOTIDE SEQUENCE [LARGE SCALE GENOMIC DNA]</scope>
    <source>
        <strain evidence="3">Ve08.2h10</strain>
    </source>
</reference>
<keyword evidence="1" id="KW-0175">Coiled coil</keyword>
<keyword evidence="3" id="KW-1185">Reference proteome</keyword>
<feature type="coiled-coil region" evidence="1">
    <location>
        <begin position="88"/>
        <end position="115"/>
    </location>
</feature>